<dbReference type="Proteomes" id="UP000887013">
    <property type="component" value="Unassembled WGS sequence"/>
</dbReference>
<organism evidence="1 2">
    <name type="scientific">Nephila pilipes</name>
    <name type="common">Giant wood spider</name>
    <name type="synonym">Nephila maculata</name>
    <dbReference type="NCBI Taxonomy" id="299642"/>
    <lineage>
        <taxon>Eukaryota</taxon>
        <taxon>Metazoa</taxon>
        <taxon>Ecdysozoa</taxon>
        <taxon>Arthropoda</taxon>
        <taxon>Chelicerata</taxon>
        <taxon>Arachnida</taxon>
        <taxon>Araneae</taxon>
        <taxon>Araneomorphae</taxon>
        <taxon>Entelegynae</taxon>
        <taxon>Araneoidea</taxon>
        <taxon>Nephilidae</taxon>
        <taxon>Nephila</taxon>
    </lineage>
</organism>
<dbReference type="AlphaFoldDB" id="A0A8X6P1M7"/>
<sequence length="52" mass="5820">MVMISSASSHVPPRLLTEDFLLAANAKGIEENSRPTQFHIDHCQSAIWKNRA</sequence>
<evidence type="ECO:0000313" key="1">
    <source>
        <dbReference type="EMBL" id="GFT43842.1"/>
    </source>
</evidence>
<gene>
    <name evidence="1" type="ORF">NPIL_517811</name>
</gene>
<dbReference type="EMBL" id="BMAW01064186">
    <property type="protein sequence ID" value="GFT43842.1"/>
    <property type="molecule type" value="Genomic_DNA"/>
</dbReference>
<name>A0A8X6P1M7_NEPPI</name>
<keyword evidence="2" id="KW-1185">Reference proteome</keyword>
<proteinExistence type="predicted"/>
<comment type="caution">
    <text evidence="1">The sequence shown here is derived from an EMBL/GenBank/DDBJ whole genome shotgun (WGS) entry which is preliminary data.</text>
</comment>
<protein>
    <submittedName>
        <fullName evidence="1">Uncharacterized protein</fullName>
    </submittedName>
</protein>
<accession>A0A8X6P1M7</accession>
<evidence type="ECO:0000313" key="2">
    <source>
        <dbReference type="Proteomes" id="UP000887013"/>
    </source>
</evidence>
<feature type="non-terminal residue" evidence="1">
    <location>
        <position position="52"/>
    </location>
</feature>
<reference evidence="1" key="1">
    <citation type="submission" date="2020-08" db="EMBL/GenBank/DDBJ databases">
        <title>Multicomponent nature underlies the extraordinary mechanical properties of spider dragline silk.</title>
        <authorList>
            <person name="Kono N."/>
            <person name="Nakamura H."/>
            <person name="Mori M."/>
            <person name="Yoshida Y."/>
            <person name="Ohtoshi R."/>
            <person name="Malay A.D."/>
            <person name="Moran D.A.P."/>
            <person name="Tomita M."/>
            <person name="Numata K."/>
            <person name="Arakawa K."/>
        </authorList>
    </citation>
    <scope>NUCLEOTIDE SEQUENCE</scope>
</reference>